<dbReference type="AlphaFoldDB" id="G0TT85"/>
<feature type="transmembrane region" description="Helical" evidence="1">
    <location>
        <begin position="12"/>
        <end position="37"/>
    </location>
</feature>
<feature type="transmembrane region" description="Helical" evidence="1">
    <location>
        <begin position="68"/>
        <end position="89"/>
    </location>
</feature>
<reference evidence="2" key="1">
    <citation type="journal article" date="2012" name="Proc. Natl. Acad. Sci. U.S.A.">
        <title>Antigenic diversity is generated by distinct evolutionary mechanisms in African trypanosome species.</title>
        <authorList>
            <person name="Jackson A.P."/>
            <person name="Berry A."/>
            <person name="Aslett M."/>
            <person name="Allison H.C."/>
            <person name="Burton P."/>
            <person name="Vavrova-Anderson J."/>
            <person name="Brown R."/>
            <person name="Browne H."/>
            <person name="Corton N."/>
            <person name="Hauser H."/>
            <person name="Gamble J."/>
            <person name="Gilderthorp R."/>
            <person name="Marcello L."/>
            <person name="McQuillan J."/>
            <person name="Otto T.D."/>
            <person name="Quail M.A."/>
            <person name="Sanders M.J."/>
            <person name="van Tonder A."/>
            <person name="Ginger M.L."/>
            <person name="Field M.C."/>
            <person name="Barry J.D."/>
            <person name="Hertz-Fowler C."/>
            <person name="Berriman M."/>
        </authorList>
    </citation>
    <scope>NUCLEOTIDE SEQUENCE</scope>
    <source>
        <strain evidence="2">Y486</strain>
    </source>
</reference>
<evidence type="ECO:0000256" key="1">
    <source>
        <dbReference type="SAM" id="Phobius"/>
    </source>
</evidence>
<dbReference type="EMBL" id="HE573019">
    <property type="protein sequence ID" value="CCC47166.1"/>
    <property type="molecule type" value="Genomic_DNA"/>
</dbReference>
<proteinExistence type="predicted"/>
<dbReference type="VEuPathDB" id="TriTrypDB:TvY486_0303420"/>
<keyword evidence="1" id="KW-0472">Membrane</keyword>
<name>G0TT85_TRYVY</name>
<organism evidence="2">
    <name type="scientific">Trypanosoma vivax (strain Y486)</name>
    <dbReference type="NCBI Taxonomy" id="1055687"/>
    <lineage>
        <taxon>Eukaryota</taxon>
        <taxon>Discoba</taxon>
        <taxon>Euglenozoa</taxon>
        <taxon>Kinetoplastea</taxon>
        <taxon>Metakinetoplastina</taxon>
        <taxon>Trypanosomatida</taxon>
        <taxon>Trypanosomatidae</taxon>
        <taxon>Trypanosoma</taxon>
        <taxon>Duttonella</taxon>
    </lineage>
</organism>
<gene>
    <name evidence="2" type="ORF">TVY486_0303420</name>
</gene>
<keyword evidence="1" id="KW-1133">Transmembrane helix</keyword>
<evidence type="ECO:0000313" key="2">
    <source>
        <dbReference type="EMBL" id="CCC47166.1"/>
    </source>
</evidence>
<accession>G0TT85</accession>
<protein>
    <submittedName>
        <fullName evidence="2">Uncharacterized protein</fullName>
    </submittedName>
</protein>
<sequence>MIVSHSPLVCDSLTSVMHVFISPNIAAPLAALFAVLLMDNIDPHAIRCTKQQTRLFSLKKPAPSSSSTLRIVALLFLPLFLVFCVCVCVREIHMFRAVLNFPSVDPFRIAP</sequence>
<keyword evidence="1" id="KW-0812">Transmembrane</keyword>